<keyword evidence="2" id="KW-1185">Reference proteome</keyword>
<reference evidence="1 2" key="1">
    <citation type="submission" date="2020-08" db="EMBL/GenBank/DDBJ databases">
        <title>Cohnella phylogeny.</title>
        <authorList>
            <person name="Dunlap C."/>
        </authorList>
    </citation>
    <scope>NUCLEOTIDE SEQUENCE [LARGE SCALE GENOMIC DNA]</scope>
    <source>
        <strain evidence="1 2">DSM 28246</strain>
    </source>
</reference>
<dbReference type="RefSeq" id="WP_185140808.1">
    <property type="nucleotide sequence ID" value="NZ_JACJVP010000001.1"/>
</dbReference>
<protein>
    <submittedName>
        <fullName evidence="1">Peptidase</fullName>
    </submittedName>
</protein>
<organism evidence="1 2">
    <name type="scientific">Cohnella nanjingensis</name>
    <dbReference type="NCBI Taxonomy" id="1387779"/>
    <lineage>
        <taxon>Bacteria</taxon>
        <taxon>Bacillati</taxon>
        <taxon>Bacillota</taxon>
        <taxon>Bacilli</taxon>
        <taxon>Bacillales</taxon>
        <taxon>Paenibacillaceae</taxon>
        <taxon>Cohnella</taxon>
    </lineage>
</organism>
<evidence type="ECO:0000313" key="2">
    <source>
        <dbReference type="Proteomes" id="UP000547209"/>
    </source>
</evidence>
<sequence>MKLHEIKGTYDAIFSLGDLCLASIQLRQNNLRPFAGVLDWMGSPLLSNVNRLLKYRFYGFMDSSHLSILGYAGDKIVVSEDAYHIVSNHDFESGKNTLSHLATYPQVKDKFDRRIQRFLKKMDTCERILFVRTEGDMEDAEALQKILSGLVRNDFRVLIVNHADVRDLVEDDWPLKKVCAVRLPAVDKWTGNDHLWRKLFEGIELK</sequence>
<dbReference type="AlphaFoldDB" id="A0A7X0VDM9"/>
<dbReference type="InterPro" id="IPR014903">
    <property type="entry name" value="DUF1796"/>
</dbReference>
<proteinExistence type="predicted"/>
<dbReference type="EMBL" id="JACJVP010000001">
    <property type="protein sequence ID" value="MBB6669398.1"/>
    <property type="molecule type" value="Genomic_DNA"/>
</dbReference>
<comment type="caution">
    <text evidence="1">The sequence shown here is derived from an EMBL/GenBank/DDBJ whole genome shotgun (WGS) entry which is preliminary data.</text>
</comment>
<dbReference type="Proteomes" id="UP000547209">
    <property type="component" value="Unassembled WGS sequence"/>
</dbReference>
<gene>
    <name evidence="1" type="ORF">H7C19_01725</name>
</gene>
<evidence type="ECO:0000313" key="1">
    <source>
        <dbReference type="EMBL" id="MBB6669398.1"/>
    </source>
</evidence>
<accession>A0A7X0VDM9</accession>
<name>A0A7X0VDM9_9BACL</name>
<dbReference type="Pfam" id="PF08795">
    <property type="entry name" value="DUF1796"/>
    <property type="match status" value="1"/>
</dbReference>